<dbReference type="Gene3D" id="2.60.120.260">
    <property type="entry name" value="Galactose-binding domain-like"/>
    <property type="match status" value="1"/>
</dbReference>
<organism evidence="6 7">
    <name type="scientific">Xylanibacter ruminicola</name>
    <name type="common">Prevotella ruminicola</name>
    <dbReference type="NCBI Taxonomy" id="839"/>
    <lineage>
        <taxon>Bacteria</taxon>
        <taxon>Pseudomonadati</taxon>
        <taxon>Bacteroidota</taxon>
        <taxon>Bacteroidia</taxon>
        <taxon>Bacteroidales</taxon>
        <taxon>Prevotellaceae</taxon>
        <taxon>Xylanibacter</taxon>
    </lineage>
</organism>
<dbReference type="InterPro" id="IPR008979">
    <property type="entry name" value="Galactose-bd-like_sf"/>
</dbReference>
<dbReference type="GO" id="GO:0004565">
    <property type="term" value="F:beta-galactosidase activity"/>
    <property type="evidence" value="ECO:0007669"/>
    <property type="project" value="UniProtKB-EC"/>
</dbReference>
<sequence>MKQIISTIFFCVFVITASAQDVVRMVEPAYVDDGAVYRQSVYVPQKWDKRRVVLYLERPLGATTVLVNGKEAGGDTLVNLPQQLDVTKHIMAGQRNTIEVRVAGHDAHGVMGSIELRSQPRRLYISKLTTKPRPFMKLVTLGLEIQGQSPDFSFFGVQTMIQREGVDTAKIYVNEWGITANRMSFETPVFDDDCLWDEFHPILFRVGVTVGVDYQERIFGMREAGVVDGRLFINRHPVYLRGCMMDNYFPMGGRMPMDVQTWTHIFQRLSDLGLNHVRFRGYCPPEAAFAAADKVGMYLQPEAQSATHLDAIADTYGHHPSLVLITFGNECFVYNNGTKTPVQLHQPVIAGPDLPLYKQGVERLLLGGGSAHYLLGGMCDVQGDYSGVLHERWDEQDQSFVRQFNQFCRSIVPLVQLPKIEFAPGDTLRTPVYVYNAMYGNLHGVRTSFYLSNDSNQVMAGGQVAAGNVPLDSIKQVGQIVLPFDSVGYHGPAWLTVTVGSPAIRNRWRIFIH</sequence>
<proteinExistence type="predicted"/>
<evidence type="ECO:0000313" key="7">
    <source>
        <dbReference type="Proteomes" id="UP000806522"/>
    </source>
</evidence>
<gene>
    <name evidence="6" type="ORF">E7101_06950</name>
</gene>
<keyword evidence="5" id="KW-0732">Signal</keyword>
<dbReference type="GO" id="GO:0005990">
    <property type="term" value="P:lactose catabolic process"/>
    <property type="evidence" value="ECO:0007669"/>
    <property type="project" value="TreeGrafter"/>
</dbReference>
<comment type="caution">
    <text evidence="6">The sequence shown here is derived from an EMBL/GenBank/DDBJ whole genome shotgun (WGS) entry which is preliminary data.</text>
</comment>
<dbReference type="SUPFAM" id="SSF51445">
    <property type="entry name" value="(Trans)glycosidases"/>
    <property type="match status" value="1"/>
</dbReference>
<name>A0A9D5P4I1_XYLRU</name>
<evidence type="ECO:0000256" key="3">
    <source>
        <dbReference type="ARBA" id="ARBA00022801"/>
    </source>
</evidence>
<evidence type="ECO:0000256" key="2">
    <source>
        <dbReference type="ARBA" id="ARBA00012756"/>
    </source>
</evidence>
<feature type="chain" id="PRO_5039087437" description="beta-galactosidase" evidence="5">
    <location>
        <begin position="20"/>
        <end position="513"/>
    </location>
</feature>
<dbReference type="PANTHER" id="PTHR46323">
    <property type="entry name" value="BETA-GALACTOSIDASE"/>
    <property type="match status" value="1"/>
</dbReference>
<dbReference type="InterPro" id="IPR017853">
    <property type="entry name" value="GH"/>
</dbReference>
<feature type="signal peptide" evidence="5">
    <location>
        <begin position="1"/>
        <end position="19"/>
    </location>
</feature>
<dbReference type="Gene3D" id="3.20.20.80">
    <property type="entry name" value="Glycosidases"/>
    <property type="match status" value="1"/>
</dbReference>
<dbReference type="Proteomes" id="UP000806522">
    <property type="component" value="Unassembled WGS sequence"/>
</dbReference>
<dbReference type="AlphaFoldDB" id="A0A9D5P4I1"/>
<evidence type="ECO:0000256" key="1">
    <source>
        <dbReference type="ARBA" id="ARBA00001412"/>
    </source>
</evidence>
<reference evidence="6" key="1">
    <citation type="submission" date="2019-04" db="EMBL/GenBank/DDBJ databases">
        <title>Evolution of Biomass-Degrading Anaerobic Consortia Revealed by Metagenomics.</title>
        <authorList>
            <person name="Peng X."/>
        </authorList>
    </citation>
    <scope>NUCLEOTIDE SEQUENCE</scope>
    <source>
        <strain evidence="6">SIG140</strain>
    </source>
</reference>
<evidence type="ECO:0000256" key="5">
    <source>
        <dbReference type="SAM" id="SignalP"/>
    </source>
</evidence>
<comment type="catalytic activity">
    <reaction evidence="1">
        <text>Hydrolysis of terminal non-reducing beta-D-galactose residues in beta-D-galactosides.</text>
        <dbReference type="EC" id="3.2.1.23"/>
    </reaction>
</comment>
<dbReference type="EMBL" id="SUYC01000006">
    <property type="protein sequence ID" value="MBE6270673.1"/>
    <property type="molecule type" value="Genomic_DNA"/>
</dbReference>
<dbReference type="PANTHER" id="PTHR46323:SF2">
    <property type="entry name" value="BETA-GALACTOSIDASE"/>
    <property type="match status" value="1"/>
</dbReference>
<evidence type="ECO:0000313" key="6">
    <source>
        <dbReference type="EMBL" id="MBE6270673.1"/>
    </source>
</evidence>
<keyword evidence="3" id="KW-0378">Hydrolase</keyword>
<dbReference type="EC" id="3.2.1.23" evidence="2"/>
<dbReference type="SUPFAM" id="SSF49785">
    <property type="entry name" value="Galactose-binding domain-like"/>
    <property type="match status" value="1"/>
</dbReference>
<dbReference type="GO" id="GO:0009341">
    <property type="term" value="C:beta-galactosidase complex"/>
    <property type="evidence" value="ECO:0007669"/>
    <property type="project" value="TreeGrafter"/>
</dbReference>
<keyword evidence="4" id="KW-0326">Glycosidase</keyword>
<accession>A0A9D5P4I1</accession>
<evidence type="ECO:0000256" key="4">
    <source>
        <dbReference type="ARBA" id="ARBA00023295"/>
    </source>
</evidence>
<dbReference type="InterPro" id="IPR050347">
    <property type="entry name" value="Bact_Beta-galactosidase"/>
</dbReference>
<protein>
    <recommendedName>
        <fullName evidence="2">beta-galactosidase</fullName>
        <ecNumber evidence="2">3.2.1.23</ecNumber>
    </recommendedName>
</protein>